<organism evidence="1 2">
    <name type="scientific">Clostridium butyricum</name>
    <dbReference type="NCBI Taxonomy" id="1492"/>
    <lineage>
        <taxon>Bacteria</taxon>
        <taxon>Bacillati</taxon>
        <taxon>Bacillota</taxon>
        <taxon>Clostridia</taxon>
        <taxon>Eubacteriales</taxon>
        <taxon>Clostridiaceae</taxon>
        <taxon>Clostridium</taxon>
    </lineage>
</organism>
<evidence type="ECO:0000313" key="2">
    <source>
        <dbReference type="Proteomes" id="UP000238081"/>
    </source>
</evidence>
<name>A0A2S7FFL4_CLOBU</name>
<gene>
    <name evidence="1" type="ORF">AWN73_01105</name>
</gene>
<dbReference type="SUPFAM" id="SSF53474">
    <property type="entry name" value="alpha/beta-Hydrolases"/>
    <property type="match status" value="1"/>
</dbReference>
<dbReference type="AlphaFoldDB" id="A0A2S7FFL4"/>
<evidence type="ECO:0008006" key="3">
    <source>
        <dbReference type="Google" id="ProtNLM"/>
    </source>
</evidence>
<dbReference type="InterPro" id="IPR029058">
    <property type="entry name" value="AB_hydrolase_fold"/>
</dbReference>
<accession>A0A2S7FFL4</accession>
<comment type="caution">
    <text evidence="1">The sequence shown here is derived from an EMBL/GenBank/DDBJ whole genome shotgun (WGS) entry which is preliminary data.</text>
</comment>
<evidence type="ECO:0000313" key="1">
    <source>
        <dbReference type="EMBL" id="PPV18035.1"/>
    </source>
</evidence>
<dbReference type="Proteomes" id="UP000238081">
    <property type="component" value="Unassembled WGS sequence"/>
</dbReference>
<dbReference type="EMBL" id="LRDH01000001">
    <property type="protein sequence ID" value="PPV18035.1"/>
    <property type="molecule type" value="Genomic_DNA"/>
</dbReference>
<proteinExistence type="predicted"/>
<sequence>MCMLSNDEFILLDELIYLEWDAYDDESVEELVLDILKDDNLKILMDKMSNCVVSSTKEEWERTLEQILTKPNLPKLVIINVENHKSGMRTAAFKDSDENIIVVFRGTTTIKEWDDNGQGAYEYDTEQQIYALNYVNSIDSDKIIVTGHSKGGNKAQYTTVRSPKVIKCVSINGQGFSNEFINKYKKLIDGNKEKIIAVNSKYDYVNCLFNSVAGETHYIKTSFQFNPLFYHKGSIMLDYDGNLRDETSRSIFAKIINDFSTSLVSDLPDDLKSITVDGLISGIEAVLCKKQSSDRIIKIIGSVLIMMTYGKYFKIKETFALSYMVIQFLVLPLLFWADFINVEETKNNELLKDILNKMDKAAMTIINKLKLTEDSKNPISKNLYGKFDIFINKLHGTVESL</sequence>
<protein>
    <recommendedName>
        <fullName evidence="3">DUF2974 domain-containing protein</fullName>
    </recommendedName>
</protein>
<dbReference type="InterPro" id="IPR024499">
    <property type="entry name" value="Mbeg1-like"/>
</dbReference>
<dbReference type="Pfam" id="PF11187">
    <property type="entry name" value="Mbeg1-like"/>
    <property type="match status" value="1"/>
</dbReference>
<dbReference type="Gene3D" id="3.40.50.1820">
    <property type="entry name" value="alpha/beta hydrolase"/>
    <property type="match status" value="1"/>
</dbReference>
<reference evidence="1 2" key="1">
    <citation type="submission" date="2016-01" db="EMBL/GenBank/DDBJ databases">
        <title>Characterization of the Clostridium difficile lineages that are prevalent in Hong Kong and China.</title>
        <authorList>
            <person name="Kwok J.S.-L."/>
            <person name="Lam W.-Y."/>
            <person name="Ip M."/>
            <person name="Chan T.-F."/>
            <person name="Hawkey P.M."/>
            <person name="Tsui S.K.-W."/>
        </authorList>
    </citation>
    <scope>NUCLEOTIDE SEQUENCE [LARGE SCALE GENOMIC DNA]</scope>
    <source>
        <strain evidence="1 2">300064</strain>
    </source>
</reference>